<keyword evidence="3" id="KW-0963">Cytoplasm</keyword>
<evidence type="ECO:0000313" key="9">
    <source>
        <dbReference type="EMBL" id="HJF44915.1"/>
    </source>
</evidence>
<dbReference type="InterPro" id="IPR033887">
    <property type="entry name" value="PTS_IIA_man"/>
</dbReference>
<dbReference type="Pfam" id="PF03610">
    <property type="entry name" value="EIIA-man"/>
    <property type="match status" value="1"/>
</dbReference>
<keyword evidence="2" id="KW-0813">Transport</keyword>
<evidence type="ECO:0000256" key="5">
    <source>
        <dbReference type="ARBA" id="ARBA00022679"/>
    </source>
</evidence>
<name>A0A921GES7_9ACTN</name>
<keyword evidence="5" id="KW-0808">Transferase</keyword>
<evidence type="ECO:0000313" key="10">
    <source>
        <dbReference type="Proteomes" id="UP000697330"/>
    </source>
</evidence>
<organism evidence="9 10">
    <name type="scientific">Thermophilibacter provencensis</name>
    <dbReference type="NCBI Taxonomy" id="1852386"/>
    <lineage>
        <taxon>Bacteria</taxon>
        <taxon>Bacillati</taxon>
        <taxon>Actinomycetota</taxon>
        <taxon>Coriobacteriia</taxon>
        <taxon>Coriobacteriales</taxon>
        <taxon>Atopobiaceae</taxon>
        <taxon>Thermophilibacter</taxon>
    </lineage>
</organism>
<evidence type="ECO:0000256" key="2">
    <source>
        <dbReference type="ARBA" id="ARBA00022448"/>
    </source>
</evidence>
<protein>
    <submittedName>
        <fullName evidence="9">PTS sugar transporter subunit IIA</fullName>
    </submittedName>
</protein>
<dbReference type="InterPro" id="IPR036662">
    <property type="entry name" value="PTS_EIIA_man-typ_sf"/>
</dbReference>
<dbReference type="SUPFAM" id="SSF53062">
    <property type="entry name" value="PTS system fructose IIA component-like"/>
    <property type="match status" value="1"/>
</dbReference>
<evidence type="ECO:0000256" key="4">
    <source>
        <dbReference type="ARBA" id="ARBA00022597"/>
    </source>
</evidence>
<dbReference type="GO" id="GO:0005737">
    <property type="term" value="C:cytoplasm"/>
    <property type="evidence" value="ECO:0007669"/>
    <property type="project" value="UniProtKB-SubCell"/>
</dbReference>
<feature type="domain" description="PTS EIIA type-4" evidence="8">
    <location>
        <begin position="1"/>
        <end position="125"/>
    </location>
</feature>
<dbReference type="RefSeq" id="WP_075279141.1">
    <property type="nucleotide sequence ID" value="NZ_CAUWLO010000001.1"/>
</dbReference>
<dbReference type="GO" id="GO:0016020">
    <property type="term" value="C:membrane"/>
    <property type="evidence" value="ECO:0007669"/>
    <property type="project" value="InterPro"/>
</dbReference>
<dbReference type="EMBL" id="DYWQ01000061">
    <property type="protein sequence ID" value="HJF44915.1"/>
    <property type="molecule type" value="Genomic_DNA"/>
</dbReference>
<keyword evidence="6" id="KW-0598">Phosphotransferase system</keyword>
<evidence type="ECO:0000256" key="7">
    <source>
        <dbReference type="ARBA" id="ARBA00022777"/>
    </source>
</evidence>
<comment type="caution">
    <text evidence="9">The sequence shown here is derived from an EMBL/GenBank/DDBJ whole genome shotgun (WGS) entry which is preliminary data.</text>
</comment>
<dbReference type="GO" id="GO:0009401">
    <property type="term" value="P:phosphoenolpyruvate-dependent sugar phosphotransferase system"/>
    <property type="evidence" value="ECO:0007669"/>
    <property type="project" value="UniProtKB-KW"/>
</dbReference>
<sequence>MIGIVVMSHGGLAEGLVSASEVIMGPAQQVRTLSLRREGSVDELSSDFERVVNEVDTGDGVIVLCDLFGGSPCNVASMGLRSARNYHLVSGANLPMLIEAINSRDEGLSPAALAQRCVESSHEGIRHINELLAQA</sequence>
<evidence type="ECO:0000256" key="6">
    <source>
        <dbReference type="ARBA" id="ARBA00022683"/>
    </source>
</evidence>
<keyword evidence="7" id="KW-0418">Kinase</keyword>
<evidence type="ECO:0000256" key="1">
    <source>
        <dbReference type="ARBA" id="ARBA00004496"/>
    </source>
</evidence>
<dbReference type="InterPro" id="IPR051471">
    <property type="entry name" value="Bacterial_PTS_sugar_comp"/>
</dbReference>
<dbReference type="CDD" id="cd00006">
    <property type="entry name" value="PTS_IIA_man"/>
    <property type="match status" value="1"/>
</dbReference>
<dbReference type="PANTHER" id="PTHR33799">
    <property type="entry name" value="PTS PERMEASE-RELATED-RELATED"/>
    <property type="match status" value="1"/>
</dbReference>
<keyword evidence="4 9" id="KW-0762">Sugar transport</keyword>
<evidence type="ECO:0000256" key="3">
    <source>
        <dbReference type="ARBA" id="ARBA00022490"/>
    </source>
</evidence>
<dbReference type="Proteomes" id="UP000697330">
    <property type="component" value="Unassembled WGS sequence"/>
</dbReference>
<accession>A0A921GES7</accession>
<dbReference type="InterPro" id="IPR004701">
    <property type="entry name" value="PTS_EIIA_man-typ"/>
</dbReference>
<gene>
    <name evidence="9" type="ORF">K8U72_03935</name>
</gene>
<reference evidence="9" key="2">
    <citation type="submission" date="2021-09" db="EMBL/GenBank/DDBJ databases">
        <authorList>
            <person name="Gilroy R."/>
        </authorList>
    </citation>
    <scope>NUCLEOTIDE SEQUENCE</scope>
    <source>
        <strain evidence="9">CHK124-7917</strain>
    </source>
</reference>
<evidence type="ECO:0000259" key="8">
    <source>
        <dbReference type="PROSITE" id="PS51096"/>
    </source>
</evidence>
<reference evidence="9" key="1">
    <citation type="journal article" date="2021" name="PeerJ">
        <title>Extensive microbial diversity within the chicken gut microbiome revealed by metagenomics and culture.</title>
        <authorList>
            <person name="Gilroy R."/>
            <person name="Ravi A."/>
            <person name="Getino M."/>
            <person name="Pursley I."/>
            <person name="Horton D.L."/>
            <person name="Alikhan N.F."/>
            <person name="Baker D."/>
            <person name="Gharbi K."/>
            <person name="Hall N."/>
            <person name="Watson M."/>
            <person name="Adriaenssens E.M."/>
            <person name="Foster-Nyarko E."/>
            <person name="Jarju S."/>
            <person name="Secka A."/>
            <person name="Antonio M."/>
            <person name="Oren A."/>
            <person name="Chaudhuri R.R."/>
            <person name="La Ragione R."/>
            <person name="Hildebrand F."/>
            <person name="Pallen M.J."/>
        </authorList>
    </citation>
    <scope>NUCLEOTIDE SEQUENCE</scope>
    <source>
        <strain evidence="9">CHK124-7917</strain>
    </source>
</reference>
<dbReference type="AlphaFoldDB" id="A0A921GES7"/>
<dbReference type="GO" id="GO:0016301">
    <property type="term" value="F:kinase activity"/>
    <property type="evidence" value="ECO:0007669"/>
    <property type="project" value="UniProtKB-KW"/>
</dbReference>
<comment type="subcellular location">
    <subcellularLocation>
        <location evidence="1">Cytoplasm</location>
    </subcellularLocation>
</comment>
<dbReference type="OrthoDB" id="3192465at2"/>
<dbReference type="Gene3D" id="3.40.50.510">
    <property type="entry name" value="Phosphotransferase system, mannose-type IIA component"/>
    <property type="match status" value="1"/>
</dbReference>
<proteinExistence type="predicted"/>
<dbReference type="PROSITE" id="PS51096">
    <property type="entry name" value="PTS_EIIA_TYPE_4"/>
    <property type="match status" value="1"/>
</dbReference>
<dbReference type="PANTHER" id="PTHR33799:SF1">
    <property type="entry name" value="PTS SYSTEM MANNOSE-SPECIFIC EIIAB COMPONENT-RELATED"/>
    <property type="match status" value="1"/>
</dbReference>